<keyword evidence="2" id="KW-0285">Flavoprotein</keyword>
<name>A0ABR7NIB7_9FIRM</name>
<dbReference type="Gene3D" id="1.10.8.260">
    <property type="entry name" value="HI0933 insert domain-like"/>
    <property type="match status" value="1"/>
</dbReference>
<evidence type="ECO:0000256" key="1">
    <source>
        <dbReference type="ARBA" id="ARBA00001974"/>
    </source>
</evidence>
<dbReference type="PRINTS" id="PR00411">
    <property type="entry name" value="PNDRDTASEI"/>
</dbReference>
<feature type="domain" description="RsdA/BaiN/AoA(So)-like insert" evidence="5">
    <location>
        <begin position="194"/>
        <end position="353"/>
    </location>
</feature>
<comment type="cofactor">
    <cofactor evidence="1">
        <name>FAD</name>
        <dbReference type="ChEBI" id="CHEBI:57692"/>
    </cofactor>
</comment>
<feature type="domain" description="RsdA/BaiN/AoA(So)-like Rossmann fold-like" evidence="4">
    <location>
        <begin position="6"/>
        <end position="405"/>
    </location>
</feature>
<dbReference type="Gene3D" id="2.40.30.10">
    <property type="entry name" value="Translation factors"/>
    <property type="match status" value="1"/>
</dbReference>
<evidence type="ECO:0000313" key="7">
    <source>
        <dbReference type="Proteomes" id="UP000658131"/>
    </source>
</evidence>
<keyword evidence="3" id="KW-0274">FAD</keyword>
<evidence type="ECO:0000259" key="5">
    <source>
        <dbReference type="Pfam" id="PF22780"/>
    </source>
</evidence>
<accession>A0ABR7NIB7</accession>
<dbReference type="PRINTS" id="PR00368">
    <property type="entry name" value="FADPNR"/>
</dbReference>
<dbReference type="RefSeq" id="WP_262399701.1">
    <property type="nucleotide sequence ID" value="NZ_JACRTB010000009.1"/>
</dbReference>
<dbReference type="Pfam" id="PF03486">
    <property type="entry name" value="HI0933_like"/>
    <property type="match status" value="1"/>
</dbReference>
<evidence type="ECO:0000259" key="4">
    <source>
        <dbReference type="Pfam" id="PF03486"/>
    </source>
</evidence>
<reference evidence="6 7" key="1">
    <citation type="submission" date="2020-08" db="EMBL/GenBank/DDBJ databases">
        <title>Genome public.</title>
        <authorList>
            <person name="Liu C."/>
            <person name="Sun Q."/>
        </authorList>
    </citation>
    <scope>NUCLEOTIDE SEQUENCE [LARGE SCALE GENOMIC DNA]</scope>
    <source>
        <strain evidence="6 7">BX1</strain>
    </source>
</reference>
<dbReference type="Gene3D" id="3.50.50.60">
    <property type="entry name" value="FAD/NAD(P)-binding domain"/>
    <property type="match status" value="1"/>
</dbReference>
<evidence type="ECO:0000256" key="3">
    <source>
        <dbReference type="ARBA" id="ARBA00022827"/>
    </source>
</evidence>
<dbReference type="InterPro" id="IPR004792">
    <property type="entry name" value="BaiN-like"/>
</dbReference>
<dbReference type="InterPro" id="IPR057661">
    <property type="entry name" value="RsdA/BaiN/AoA(So)_Rossmann"/>
</dbReference>
<protein>
    <submittedName>
        <fullName evidence="6">NAD(P)/FAD-dependent oxidoreductase</fullName>
    </submittedName>
</protein>
<dbReference type="Pfam" id="PF22780">
    <property type="entry name" value="HI0933_like_1st"/>
    <property type="match status" value="1"/>
</dbReference>
<dbReference type="InterPro" id="IPR036188">
    <property type="entry name" value="FAD/NAD-bd_sf"/>
</dbReference>
<dbReference type="InterPro" id="IPR023166">
    <property type="entry name" value="BaiN-like_dom_sf"/>
</dbReference>
<dbReference type="InterPro" id="IPR055178">
    <property type="entry name" value="RsdA/BaiN/AoA(So)-like_dom"/>
</dbReference>
<keyword evidence="7" id="KW-1185">Reference proteome</keyword>
<dbReference type="SUPFAM" id="SSF51905">
    <property type="entry name" value="FAD/NAD(P)-binding domain"/>
    <property type="match status" value="1"/>
</dbReference>
<sequence length="425" mass="45639">MGYDCDLLVVGAGAAGTMAAGQAARRGASVLLFDKNARIGRKLMITGKGRCNVTNNCGRDRFLEAVRRNPRFLYSAFDAFPPQEVMRFFEEQGVPLKTERGARVFPVSDRAVDIVDALRRFDDANGVRFRQNRVLSLLTREGVVTGVSTADGGRFSARTVLLATGGLSYPLTGSTGDGYRLAESAGHTVLPAAASLTALITEEPWCGELMGLSLKNVTLTLKKGKKVLFSELGELMFTHFGISGPLVLSASSYIDGDCSDYALFIDLKPGLDPGRLDARLLRDWDEMKNRAFINSLDRLLPRALAPVVVSLSGIDAKTQVNAVTREQRASLAALLKALPLTVCSLRPVEEAVVTRGGVKTSEVSPKTMESKLVKGLYFAGELLDLDAVTGGFNLQIAFSTGYLAGISAAGAILEMQNQGNEEHRG</sequence>
<evidence type="ECO:0000256" key="2">
    <source>
        <dbReference type="ARBA" id="ARBA00022630"/>
    </source>
</evidence>
<gene>
    <name evidence="6" type="ORF">H8717_06990</name>
</gene>
<comment type="caution">
    <text evidence="6">The sequence shown here is derived from an EMBL/GenBank/DDBJ whole genome shotgun (WGS) entry which is preliminary data.</text>
</comment>
<proteinExistence type="predicted"/>
<dbReference type="Proteomes" id="UP000658131">
    <property type="component" value="Unassembled WGS sequence"/>
</dbReference>
<organism evidence="6 7">
    <name type="scientific">Yanshouia hominis</name>
    <dbReference type="NCBI Taxonomy" id="2763673"/>
    <lineage>
        <taxon>Bacteria</taxon>
        <taxon>Bacillati</taxon>
        <taxon>Bacillota</taxon>
        <taxon>Clostridia</taxon>
        <taxon>Eubacteriales</taxon>
        <taxon>Oscillospiraceae</taxon>
        <taxon>Yanshouia</taxon>
    </lineage>
</organism>
<dbReference type="SUPFAM" id="SSF160996">
    <property type="entry name" value="HI0933 insert domain-like"/>
    <property type="match status" value="1"/>
</dbReference>
<dbReference type="PANTHER" id="PTHR42887:SF2">
    <property type="entry name" value="OS12G0638800 PROTEIN"/>
    <property type="match status" value="1"/>
</dbReference>
<dbReference type="EMBL" id="JACRTB010000009">
    <property type="protein sequence ID" value="MBC8576151.1"/>
    <property type="molecule type" value="Genomic_DNA"/>
</dbReference>
<dbReference type="NCBIfam" id="TIGR00275">
    <property type="entry name" value="aminoacetone oxidase family FAD-binding enzyme"/>
    <property type="match status" value="1"/>
</dbReference>
<evidence type="ECO:0000313" key="6">
    <source>
        <dbReference type="EMBL" id="MBC8576151.1"/>
    </source>
</evidence>
<dbReference type="PANTHER" id="PTHR42887">
    <property type="entry name" value="OS12G0638800 PROTEIN"/>
    <property type="match status" value="1"/>
</dbReference>